<reference evidence="1" key="1">
    <citation type="journal article" date="2021" name="PeerJ">
        <title>Extensive microbial diversity within the chicken gut microbiome revealed by metagenomics and culture.</title>
        <authorList>
            <person name="Gilroy R."/>
            <person name="Ravi A."/>
            <person name="Getino M."/>
            <person name="Pursley I."/>
            <person name="Horton D.L."/>
            <person name="Alikhan N.F."/>
            <person name="Baker D."/>
            <person name="Gharbi K."/>
            <person name="Hall N."/>
            <person name="Watson M."/>
            <person name="Adriaenssens E.M."/>
            <person name="Foster-Nyarko E."/>
            <person name="Jarju S."/>
            <person name="Secka A."/>
            <person name="Antonio M."/>
            <person name="Oren A."/>
            <person name="Chaudhuri R.R."/>
            <person name="La Ragione R."/>
            <person name="Hildebrand F."/>
            <person name="Pallen M.J."/>
        </authorList>
    </citation>
    <scope>NUCLEOTIDE SEQUENCE</scope>
    <source>
        <strain evidence="1">ChiHjej12B11-9195</strain>
    </source>
</reference>
<protein>
    <submittedName>
        <fullName evidence="1">Uncharacterized protein</fullName>
    </submittedName>
</protein>
<organism evidence="1 2">
    <name type="scientific">Candidatus Rothia avicola</name>
    <dbReference type="NCBI Taxonomy" id="2840478"/>
    <lineage>
        <taxon>Bacteria</taxon>
        <taxon>Bacillati</taxon>
        <taxon>Actinomycetota</taxon>
        <taxon>Actinomycetes</taxon>
        <taxon>Micrococcales</taxon>
        <taxon>Micrococcaceae</taxon>
        <taxon>Rothia</taxon>
    </lineage>
</organism>
<comment type="caution">
    <text evidence="1">The sequence shown here is derived from an EMBL/GenBank/DDBJ whole genome shotgun (WGS) entry which is preliminary data.</text>
</comment>
<dbReference type="AlphaFoldDB" id="A0A9D1ZSG0"/>
<evidence type="ECO:0000313" key="2">
    <source>
        <dbReference type="Proteomes" id="UP000824134"/>
    </source>
</evidence>
<evidence type="ECO:0000313" key="1">
    <source>
        <dbReference type="EMBL" id="HIY94969.1"/>
    </source>
</evidence>
<dbReference type="Proteomes" id="UP000824134">
    <property type="component" value="Unassembled WGS sequence"/>
</dbReference>
<dbReference type="EMBL" id="DXCN01000039">
    <property type="protein sequence ID" value="HIY94969.1"/>
    <property type="molecule type" value="Genomic_DNA"/>
</dbReference>
<name>A0A9D1ZSG0_9MICC</name>
<reference evidence="1" key="2">
    <citation type="submission" date="2021-04" db="EMBL/GenBank/DDBJ databases">
        <authorList>
            <person name="Gilroy R."/>
        </authorList>
    </citation>
    <scope>NUCLEOTIDE SEQUENCE</scope>
    <source>
        <strain evidence="1">ChiHjej12B11-9195</strain>
    </source>
</reference>
<gene>
    <name evidence="1" type="ORF">H9821_04805</name>
</gene>
<proteinExistence type="predicted"/>
<accession>A0A9D1ZSG0</accession>
<sequence>MKTTTAQMSVRRAFHQPATTLHLPMGTIIKVPAKTIWSSTCKTCLTTYETHTHQAAMAKATWHLAHMQPCQRLDKPLTIHDCTEADDDHPLLPSL</sequence>